<reference evidence="2 3" key="1">
    <citation type="submission" date="2019-06" db="EMBL/GenBank/DDBJ databases">
        <authorList>
            <person name="Li F."/>
        </authorList>
    </citation>
    <scope>NUCLEOTIDE SEQUENCE [LARGE SCALE GENOMIC DNA]</scope>
    <source>
        <strain evidence="2 3">10F1D-1</strain>
    </source>
</reference>
<feature type="transmembrane region" description="Helical" evidence="1">
    <location>
        <begin position="130"/>
        <end position="146"/>
    </location>
</feature>
<dbReference type="InterPro" id="IPR001623">
    <property type="entry name" value="DnaJ_domain"/>
</dbReference>
<feature type="transmembrane region" description="Helical" evidence="1">
    <location>
        <begin position="174"/>
        <end position="192"/>
    </location>
</feature>
<protein>
    <submittedName>
        <fullName evidence="2">J domain-containing protein</fullName>
    </submittedName>
</protein>
<accession>A0A506Y1Z1</accession>
<dbReference type="CDD" id="cd06257">
    <property type="entry name" value="DnaJ"/>
    <property type="match status" value="1"/>
</dbReference>
<keyword evidence="1" id="KW-1133">Transmembrane helix</keyword>
<keyword evidence="3" id="KW-1185">Reference proteome</keyword>
<evidence type="ECO:0000256" key="1">
    <source>
        <dbReference type="SAM" id="Phobius"/>
    </source>
</evidence>
<evidence type="ECO:0000313" key="2">
    <source>
        <dbReference type="EMBL" id="TPW75913.1"/>
    </source>
</evidence>
<proteinExistence type="predicted"/>
<dbReference type="EMBL" id="VHQG01000002">
    <property type="protein sequence ID" value="TPW75913.1"/>
    <property type="molecule type" value="Genomic_DNA"/>
</dbReference>
<feature type="transmembrane region" description="Helical" evidence="1">
    <location>
        <begin position="95"/>
        <end position="118"/>
    </location>
</feature>
<gene>
    <name evidence="2" type="ORF">FJ657_08690</name>
</gene>
<dbReference type="OrthoDB" id="5073169at2"/>
<organism evidence="2 3">
    <name type="scientific">Schumannella soli</name>
    <dbReference type="NCBI Taxonomy" id="2590779"/>
    <lineage>
        <taxon>Bacteria</taxon>
        <taxon>Bacillati</taxon>
        <taxon>Actinomycetota</taxon>
        <taxon>Actinomycetes</taxon>
        <taxon>Micrococcales</taxon>
        <taxon>Microbacteriaceae</taxon>
        <taxon>Schumannella</taxon>
    </lineage>
</organism>
<sequence length="212" mass="21859">MDVRTASELLGCAPDASRTQIESAFRLRARATHPDVLDHPRVAADLAALTEARAVLIATAAREQGAGAPGFDAGADAAVDEFGRRRFVAPSTPPAPLVAPGVIAGGAVLLAAALAFATVGSASPLAPAEPIVRALVLFGGLLGFALTGRRWLFLVTVVVLALTAWTVLAWTSFGALVGALATIPAALILLTAGRRRAELVQWAAGRSQRREE</sequence>
<dbReference type="AlphaFoldDB" id="A0A506Y1Z1"/>
<dbReference type="Gene3D" id="1.10.287.110">
    <property type="entry name" value="DnaJ domain"/>
    <property type="match status" value="1"/>
</dbReference>
<dbReference type="RefSeq" id="WP_141163271.1">
    <property type="nucleotide sequence ID" value="NZ_VHQG01000002.1"/>
</dbReference>
<dbReference type="Proteomes" id="UP000316252">
    <property type="component" value="Unassembled WGS sequence"/>
</dbReference>
<evidence type="ECO:0000313" key="3">
    <source>
        <dbReference type="Proteomes" id="UP000316252"/>
    </source>
</evidence>
<keyword evidence="1" id="KW-0472">Membrane</keyword>
<name>A0A506Y1Z1_9MICO</name>
<dbReference type="InterPro" id="IPR036869">
    <property type="entry name" value="J_dom_sf"/>
</dbReference>
<keyword evidence="1" id="KW-0812">Transmembrane</keyword>
<comment type="caution">
    <text evidence="2">The sequence shown here is derived from an EMBL/GenBank/DDBJ whole genome shotgun (WGS) entry which is preliminary data.</text>
</comment>
<dbReference type="SUPFAM" id="SSF46565">
    <property type="entry name" value="Chaperone J-domain"/>
    <property type="match status" value="1"/>
</dbReference>